<feature type="chain" id="PRO_5035776089" evidence="1">
    <location>
        <begin position="16"/>
        <end position="254"/>
    </location>
</feature>
<organism evidence="2 3">
    <name type="scientific">Paramecium octaurelia</name>
    <dbReference type="NCBI Taxonomy" id="43137"/>
    <lineage>
        <taxon>Eukaryota</taxon>
        <taxon>Sar</taxon>
        <taxon>Alveolata</taxon>
        <taxon>Ciliophora</taxon>
        <taxon>Intramacronucleata</taxon>
        <taxon>Oligohymenophorea</taxon>
        <taxon>Peniculida</taxon>
        <taxon>Parameciidae</taxon>
        <taxon>Paramecium</taxon>
    </lineage>
</organism>
<dbReference type="AlphaFoldDB" id="A0A8S1YAY3"/>
<evidence type="ECO:0000313" key="3">
    <source>
        <dbReference type="Proteomes" id="UP000683925"/>
    </source>
</evidence>
<sequence length="254" mass="27173">MIFISLSLLIIAAYGAQNAIVNIPSDVCQCSQISSQLDCTLANRCQWSFQSSSCESITCSKISDQYSCALNSQCYWTGSACAELKHFSCQSIQLNAQNGLTSCSEANIFCAPDPKSTTTCITRSSSTASCASCTTSVECAKNGLACKWESATGGSGTCQPIGCPNLRTQEDCLYYATSTAYKSLQLCTWQNGNCIPATTAQVSKYSYNTCFLNTLGTYTFSSNNVDDQGNFKGYCMSCFDLILSGLIVLGALII</sequence>
<dbReference type="OrthoDB" id="299920at2759"/>
<comment type="caution">
    <text evidence="2">The sequence shown here is derived from an EMBL/GenBank/DDBJ whole genome shotgun (WGS) entry which is preliminary data.</text>
</comment>
<gene>
    <name evidence="2" type="ORF">POCTA_138.1.T1530105</name>
</gene>
<proteinExistence type="predicted"/>
<reference evidence="2" key="1">
    <citation type="submission" date="2021-01" db="EMBL/GenBank/DDBJ databases">
        <authorList>
            <consortium name="Genoscope - CEA"/>
            <person name="William W."/>
        </authorList>
    </citation>
    <scope>NUCLEOTIDE SEQUENCE</scope>
</reference>
<evidence type="ECO:0000313" key="2">
    <source>
        <dbReference type="EMBL" id="CAD8211235.1"/>
    </source>
</evidence>
<keyword evidence="3" id="KW-1185">Reference proteome</keyword>
<dbReference type="EMBL" id="CAJJDP010000155">
    <property type="protein sequence ID" value="CAD8211235.1"/>
    <property type="molecule type" value="Genomic_DNA"/>
</dbReference>
<dbReference type="OMA" id="LACKWES"/>
<keyword evidence="1" id="KW-0732">Signal</keyword>
<protein>
    <submittedName>
        <fullName evidence="2">Uncharacterized protein</fullName>
    </submittedName>
</protein>
<accession>A0A8S1YAY3</accession>
<dbReference type="Proteomes" id="UP000683925">
    <property type="component" value="Unassembled WGS sequence"/>
</dbReference>
<name>A0A8S1YAY3_PAROT</name>
<evidence type="ECO:0000256" key="1">
    <source>
        <dbReference type="SAM" id="SignalP"/>
    </source>
</evidence>
<feature type="signal peptide" evidence="1">
    <location>
        <begin position="1"/>
        <end position="15"/>
    </location>
</feature>